<organism evidence="1 2">
    <name type="scientific">Cuscuta epithymum</name>
    <dbReference type="NCBI Taxonomy" id="186058"/>
    <lineage>
        <taxon>Eukaryota</taxon>
        <taxon>Viridiplantae</taxon>
        <taxon>Streptophyta</taxon>
        <taxon>Embryophyta</taxon>
        <taxon>Tracheophyta</taxon>
        <taxon>Spermatophyta</taxon>
        <taxon>Magnoliopsida</taxon>
        <taxon>eudicotyledons</taxon>
        <taxon>Gunneridae</taxon>
        <taxon>Pentapetalae</taxon>
        <taxon>asterids</taxon>
        <taxon>lamiids</taxon>
        <taxon>Solanales</taxon>
        <taxon>Convolvulaceae</taxon>
        <taxon>Cuscuteae</taxon>
        <taxon>Cuscuta</taxon>
        <taxon>Cuscuta subgen. Cuscuta</taxon>
    </lineage>
</organism>
<reference evidence="1" key="1">
    <citation type="submission" date="2022-07" db="EMBL/GenBank/DDBJ databases">
        <authorList>
            <person name="Macas J."/>
            <person name="Novak P."/>
            <person name="Neumann P."/>
        </authorList>
    </citation>
    <scope>NUCLEOTIDE SEQUENCE</scope>
</reference>
<dbReference type="AlphaFoldDB" id="A0AAV0GI04"/>
<dbReference type="Proteomes" id="UP001152523">
    <property type="component" value="Unassembled WGS sequence"/>
</dbReference>
<dbReference type="EMBL" id="CAMAPF010001117">
    <property type="protein sequence ID" value="CAH9146814.1"/>
    <property type="molecule type" value="Genomic_DNA"/>
</dbReference>
<comment type="caution">
    <text evidence="1">The sequence shown here is derived from an EMBL/GenBank/DDBJ whole genome shotgun (WGS) entry which is preliminary data.</text>
</comment>
<accession>A0AAV0GI04</accession>
<name>A0AAV0GI04_9ASTE</name>
<sequence length="106" mass="11774">MARVRPPPKPPPEVEHYCFSVWCVFLVSDSSCFSLRFVYFFVDCKTICLDLEVGDDLTMITVTGSVVPTFGSASYITEVVDSDSGSRDGGFLKLFCLFSCYPDDLS</sequence>
<protein>
    <submittedName>
        <fullName evidence="1">Uncharacterized protein</fullName>
    </submittedName>
</protein>
<evidence type="ECO:0000313" key="2">
    <source>
        <dbReference type="Proteomes" id="UP001152523"/>
    </source>
</evidence>
<gene>
    <name evidence="1" type="ORF">CEPIT_LOCUS43272</name>
</gene>
<evidence type="ECO:0000313" key="1">
    <source>
        <dbReference type="EMBL" id="CAH9146814.1"/>
    </source>
</evidence>
<keyword evidence="2" id="KW-1185">Reference proteome</keyword>
<proteinExistence type="predicted"/>